<dbReference type="InterPro" id="IPR039261">
    <property type="entry name" value="FNR_nucleotide-bd"/>
</dbReference>
<dbReference type="SUPFAM" id="SSF52343">
    <property type="entry name" value="Ferredoxin reductase-like, C-terminal NADP-linked domain"/>
    <property type="match status" value="1"/>
</dbReference>
<dbReference type="Proteomes" id="UP000760480">
    <property type="component" value="Unassembled WGS sequence"/>
</dbReference>
<proteinExistence type="predicted"/>
<accession>A0ABX1TLC0</accession>
<dbReference type="RefSeq" id="WP_169247966.1">
    <property type="nucleotide sequence ID" value="NZ_SPMZ01000016.1"/>
</dbReference>
<evidence type="ECO:0000313" key="2">
    <source>
        <dbReference type="Proteomes" id="UP000760480"/>
    </source>
</evidence>
<dbReference type="EMBL" id="SPMZ01000016">
    <property type="protein sequence ID" value="NMQ18705.1"/>
    <property type="molecule type" value="Genomic_DNA"/>
</dbReference>
<evidence type="ECO:0000313" key="1">
    <source>
        <dbReference type="EMBL" id="NMQ18705.1"/>
    </source>
</evidence>
<gene>
    <name evidence="1" type="ORF">E4P82_05495</name>
</gene>
<comment type="caution">
    <text evidence="1">The sequence shown here is derived from an EMBL/GenBank/DDBJ whole genome shotgun (WGS) entry which is preliminary data.</text>
</comment>
<protein>
    <submittedName>
        <fullName evidence="1">Uncharacterized protein</fullName>
    </submittedName>
</protein>
<sequence>MKTDASLVDMIAPLASAPAGEPFDLGATTARALLLADESGIAPIVSLARTLRGRQPRVKPFALFEFAPPLPFRPQPSRIMIPGLPVGIIAALPLLEDWGIPSRIACPAGDQPGCFEGTATDLARGWLDISQGVADVTVFACGGEALLATAQALADAYRLARQTRAASLS</sequence>
<name>A0ABX1TLC0_9GAMM</name>
<keyword evidence="2" id="KW-1185">Reference proteome</keyword>
<organism evidence="1 2">
    <name type="scientific">Candidatus Competibacter phosphatis</name>
    <dbReference type="NCBI Taxonomy" id="221280"/>
    <lineage>
        <taxon>Bacteria</taxon>
        <taxon>Pseudomonadati</taxon>
        <taxon>Pseudomonadota</taxon>
        <taxon>Gammaproteobacteria</taxon>
        <taxon>Candidatus Competibacteraceae</taxon>
        <taxon>Candidatus Competibacter</taxon>
    </lineage>
</organism>
<reference evidence="1 2" key="1">
    <citation type="submission" date="2019-03" db="EMBL/GenBank/DDBJ databases">
        <title>Metabolic reconstructions from genomes of highly enriched 'Candidatus Accumulibacter' and 'Candidatus Competibacter' bioreactor populations.</title>
        <authorList>
            <person name="Annavajhala M.K."/>
            <person name="Welles L."/>
            <person name="Abbas B."/>
            <person name="Sorokin D."/>
            <person name="Park H."/>
            <person name="Van Loosdrecht M."/>
            <person name="Chandran K."/>
        </authorList>
    </citation>
    <scope>NUCLEOTIDE SEQUENCE [LARGE SCALE GENOMIC DNA]</scope>
    <source>
        <strain evidence="1 2">SBR_G</strain>
    </source>
</reference>